<organism evidence="2 3">
    <name type="scientific">Chondromyces apiculatus DSM 436</name>
    <dbReference type="NCBI Taxonomy" id="1192034"/>
    <lineage>
        <taxon>Bacteria</taxon>
        <taxon>Pseudomonadati</taxon>
        <taxon>Myxococcota</taxon>
        <taxon>Polyangia</taxon>
        <taxon>Polyangiales</taxon>
        <taxon>Polyangiaceae</taxon>
        <taxon>Chondromyces</taxon>
    </lineage>
</organism>
<sequence length="495" mass="54847">MRATTPAYEHPTTYEIFTRVWLDELSSAAGEPIDLASVPDAELDRLAGMGFDLVYLMGVWTLGDEGRRLSREMSDLREEHDRVLPGWTEDDVVGSPFAVARYAVSPAFGGDVALAALRERLRARGMRLILDFVPNHVARDHHWVKERPGCFMRDAQGALLAGKDPYFPPWKDTAQLDVRLVGTREAIVEALVGVAERCDGVRCDMAMLVLDEVFRKSWASVPPASGTSDASGASEATGELWAEAIEAVRRAHPHFLFIAEAYWDLEWRLQMLGFDYTYDKSFYDRLSHASAGSVRGHLAASPDYQRRSVRFVENHDEPRVAVVLPPDRRRAATVLVATVPGMRFFHHGQLEGRKLRAPLHLARLQAEPVDARCLRFHEALLAALQKPALRSGSFATLVAHGPLAEAFVAHRWDVVRPSEVASGATPFVVVVNFSPARATCRVPLDLAGIGGRKVQIVDVLTGEARVWSGDELLDVNRGLPVEAPAYGVHLFEVRR</sequence>
<dbReference type="Gene3D" id="3.20.20.80">
    <property type="entry name" value="Glycosidases"/>
    <property type="match status" value="1"/>
</dbReference>
<dbReference type="STRING" id="1192034.CAP_4625"/>
<keyword evidence="3" id="KW-1185">Reference proteome</keyword>
<dbReference type="SMART" id="SM00642">
    <property type="entry name" value="Aamy"/>
    <property type="match status" value="1"/>
</dbReference>
<dbReference type="EMBL" id="ASRX01000035">
    <property type="protein sequence ID" value="EYF04361.1"/>
    <property type="molecule type" value="Genomic_DNA"/>
</dbReference>
<protein>
    <submittedName>
        <fullName evidence="2">Alpha-amylase family protein</fullName>
    </submittedName>
</protein>
<gene>
    <name evidence="2" type="ORF">CAP_4625</name>
</gene>
<dbReference type="OrthoDB" id="9808590at2"/>
<dbReference type="PANTHER" id="PTHR47786:SF2">
    <property type="entry name" value="GLYCOSYL HYDROLASE FAMILY 13 CATALYTIC DOMAIN-CONTAINING PROTEIN"/>
    <property type="match status" value="1"/>
</dbReference>
<dbReference type="RefSeq" id="WP_044244401.1">
    <property type="nucleotide sequence ID" value="NZ_ASRX01000035.1"/>
</dbReference>
<dbReference type="GO" id="GO:0005975">
    <property type="term" value="P:carbohydrate metabolic process"/>
    <property type="evidence" value="ECO:0007669"/>
    <property type="project" value="InterPro"/>
</dbReference>
<dbReference type="InterPro" id="IPR017853">
    <property type="entry name" value="GH"/>
</dbReference>
<evidence type="ECO:0000313" key="2">
    <source>
        <dbReference type="EMBL" id="EYF04361.1"/>
    </source>
</evidence>
<dbReference type="AlphaFoldDB" id="A0A017T6Z1"/>
<dbReference type="InterPro" id="IPR006047">
    <property type="entry name" value="GH13_cat_dom"/>
</dbReference>
<dbReference type="PANTHER" id="PTHR47786">
    <property type="entry name" value="ALPHA-1,4-GLUCAN:MALTOSE-1-PHOSPHATE MALTOSYLTRANSFERASE"/>
    <property type="match status" value="1"/>
</dbReference>
<dbReference type="SUPFAM" id="SSF51445">
    <property type="entry name" value="(Trans)glycosidases"/>
    <property type="match status" value="1"/>
</dbReference>
<proteinExistence type="predicted"/>
<evidence type="ECO:0000313" key="3">
    <source>
        <dbReference type="Proteomes" id="UP000019678"/>
    </source>
</evidence>
<dbReference type="Proteomes" id="UP000019678">
    <property type="component" value="Unassembled WGS sequence"/>
</dbReference>
<name>A0A017T6Z1_9BACT</name>
<dbReference type="Pfam" id="PF00128">
    <property type="entry name" value="Alpha-amylase"/>
    <property type="match status" value="1"/>
</dbReference>
<dbReference type="CDD" id="cd11347">
    <property type="entry name" value="AmyAc_1"/>
    <property type="match status" value="1"/>
</dbReference>
<reference evidence="2 3" key="1">
    <citation type="submission" date="2013-05" db="EMBL/GenBank/DDBJ databases">
        <title>Genome assembly of Chondromyces apiculatus DSM 436.</title>
        <authorList>
            <person name="Sharma G."/>
            <person name="Khatri I."/>
            <person name="Kaur C."/>
            <person name="Mayilraj S."/>
            <person name="Subramanian S."/>
        </authorList>
    </citation>
    <scope>NUCLEOTIDE SEQUENCE [LARGE SCALE GENOMIC DNA]</scope>
    <source>
        <strain evidence="2 3">DSM 436</strain>
    </source>
</reference>
<comment type="caution">
    <text evidence="2">The sequence shown here is derived from an EMBL/GenBank/DDBJ whole genome shotgun (WGS) entry which is preliminary data.</text>
</comment>
<feature type="domain" description="Glycosyl hydrolase family 13 catalytic" evidence="1">
    <location>
        <begin position="15"/>
        <end position="372"/>
    </location>
</feature>
<dbReference type="eggNOG" id="COG0366">
    <property type="taxonomic scope" value="Bacteria"/>
</dbReference>
<evidence type="ECO:0000259" key="1">
    <source>
        <dbReference type="SMART" id="SM00642"/>
    </source>
</evidence>
<accession>A0A017T6Z1</accession>